<name>A0ABQ6GNR5_9GAMM</name>
<dbReference type="EMBL" id="BSST01000001">
    <property type="protein sequence ID" value="GLX76987.1"/>
    <property type="molecule type" value="Genomic_DNA"/>
</dbReference>
<dbReference type="CDD" id="cd07821">
    <property type="entry name" value="PYR_PYL_RCAR_like"/>
    <property type="match status" value="1"/>
</dbReference>
<keyword evidence="2" id="KW-1185">Reference proteome</keyword>
<dbReference type="PANTHER" id="PTHR39332">
    <property type="entry name" value="BLL4707 PROTEIN"/>
    <property type="match status" value="1"/>
</dbReference>
<organism evidence="1 2">
    <name type="scientific">Thalassotalea insulae</name>
    <dbReference type="NCBI Taxonomy" id="2056778"/>
    <lineage>
        <taxon>Bacteria</taxon>
        <taxon>Pseudomonadati</taxon>
        <taxon>Pseudomonadota</taxon>
        <taxon>Gammaproteobacteria</taxon>
        <taxon>Alteromonadales</taxon>
        <taxon>Colwelliaceae</taxon>
        <taxon>Thalassotalea</taxon>
    </lineage>
</organism>
<dbReference type="RefSeq" id="WP_284242804.1">
    <property type="nucleotide sequence ID" value="NZ_BSST01000001.1"/>
</dbReference>
<evidence type="ECO:0000313" key="1">
    <source>
        <dbReference type="EMBL" id="GLX76987.1"/>
    </source>
</evidence>
<evidence type="ECO:0008006" key="3">
    <source>
        <dbReference type="Google" id="ProtNLM"/>
    </source>
</evidence>
<evidence type="ECO:0000313" key="2">
    <source>
        <dbReference type="Proteomes" id="UP001157186"/>
    </source>
</evidence>
<sequence length="140" mass="15345">MGCYNSTYVNAPISQVWQAMRNFHDLSWAPNVVEHVDVVGDAKPDQIGAKRVLNGAFHETLVAFDETNNSFSYRIDNGPGAVSKENVSGYIGTVKLFSVTDSNATFVLWTSSWEIGGEDVKAFCDPIYVALLTDLKASFS</sequence>
<dbReference type="Proteomes" id="UP001157186">
    <property type="component" value="Unassembled WGS sequence"/>
</dbReference>
<accession>A0ABQ6GNR5</accession>
<proteinExistence type="predicted"/>
<gene>
    <name evidence="1" type="ORF">tinsulaeT_03270</name>
</gene>
<protein>
    <recommendedName>
        <fullName evidence="3">Polyketide cyclase/dehydrase/lipid transport protein</fullName>
    </recommendedName>
</protein>
<dbReference type="InterPro" id="IPR023393">
    <property type="entry name" value="START-like_dom_sf"/>
</dbReference>
<comment type="caution">
    <text evidence="1">The sequence shown here is derived from an EMBL/GenBank/DDBJ whole genome shotgun (WGS) entry which is preliminary data.</text>
</comment>
<reference evidence="1 2" key="1">
    <citation type="submission" date="2023-03" db="EMBL/GenBank/DDBJ databases">
        <title>Draft genome sequence of Thalassotalea insulae KCTC 62186T.</title>
        <authorList>
            <person name="Sawabe T."/>
        </authorList>
    </citation>
    <scope>NUCLEOTIDE SEQUENCE [LARGE SCALE GENOMIC DNA]</scope>
    <source>
        <strain evidence="1 2">KCTC 62186</strain>
    </source>
</reference>
<dbReference type="Gene3D" id="3.30.530.20">
    <property type="match status" value="1"/>
</dbReference>
<dbReference type="InterPro" id="IPR019587">
    <property type="entry name" value="Polyketide_cyclase/dehydratase"/>
</dbReference>
<dbReference type="SUPFAM" id="SSF55961">
    <property type="entry name" value="Bet v1-like"/>
    <property type="match status" value="1"/>
</dbReference>
<dbReference type="PANTHER" id="PTHR39332:SF7">
    <property type="entry name" value="SRPBCC FAMILY PROTEIN"/>
    <property type="match status" value="1"/>
</dbReference>
<dbReference type="Pfam" id="PF10604">
    <property type="entry name" value="Polyketide_cyc2"/>
    <property type="match status" value="1"/>
</dbReference>